<accession>A0A212J3G1</accession>
<keyword evidence="1" id="KW-0812">Transmembrane</keyword>
<name>A0A212J3G1_9BACT</name>
<gene>
    <name evidence="2" type="ORF">KM92DES2_10473</name>
</gene>
<evidence type="ECO:0000256" key="1">
    <source>
        <dbReference type="SAM" id="Phobius"/>
    </source>
</evidence>
<organism evidence="2">
    <name type="scientific">uncultured Desulfovibrio sp</name>
    <dbReference type="NCBI Taxonomy" id="167968"/>
    <lineage>
        <taxon>Bacteria</taxon>
        <taxon>Pseudomonadati</taxon>
        <taxon>Thermodesulfobacteriota</taxon>
        <taxon>Desulfovibrionia</taxon>
        <taxon>Desulfovibrionales</taxon>
        <taxon>Desulfovibrionaceae</taxon>
        <taxon>Desulfovibrio</taxon>
        <taxon>environmental samples</taxon>
    </lineage>
</organism>
<keyword evidence="1" id="KW-1133">Transmembrane helix</keyword>
<evidence type="ECO:0000313" key="2">
    <source>
        <dbReference type="EMBL" id="SBV93988.1"/>
    </source>
</evidence>
<dbReference type="AlphaFoldDB" id="A0A212J3G1"/>
<keyword evidence="1" id="KW-0472">Membrane</keyword>
<proteinExistence type="predicted"/>
<protein>
    <submittedName>
        <fullName evidence="2">Uncharacterized protein</fullName>
    </submittedName>
</protein>
<sequence length="59" mass="6801">MHIIDPDLICALRHIRSKLHVKNIIITTQNVFILFGTYFAICVKIPKLNNLPCKGEYYG</sequence>
<dbReference type="EMBL" id="FLUP01000001">
    <property type="protein sequence ID" value="SBV93988.1"/>
    <property type="molecule type" value="Genomic_DNA"/>
</dbReference>
<reference evidence="2" key="1">
    <citation type="submission" date="2016-04" db="EMBL/GenBank/DDBJ databases">
        <authorList>
            <person name="Evans L.H."/>
            <person name="Alamgir A."/>
            <person name="Owens N."/>
            <person name="Weber N.D."/>
            <person name="Virtaneva K."/>
            <person name="Barbian K."/>
            <person name="Babar A."/>
            <person name="Rosenke K."/>
        </authorList>
    </citation>
    <scope>NUCLEOTIDE SEQUENCE</scope>
    <source>
        <strain evidence="2">92-2</strain>
    </source>
</reference>
<feature type="transmembrane region" description="Helical" evidence="1">
    <location>
        <begin position="21"/>
        <end position="41"/>
    </location>
</feature>